<dbReference type="PANTHER" id="PTHR34698">
    <property type="entry name" value="5-OXOPROLINASE SUBUNIT B"/>
    <property type="match status" value="1"/>
</dbReference>
<dbReference type="EC" id="3.5.2.9" evidence="5"/>
<protein>
    <submittedName>
        <fullName evidence="5">5-oxoprolinase subunit PxpB</fullName>
        <ecNumber evidence="5">3.5.2.9</ecNumber>
    </submittedName>
</protein>
<dbReference type="Gene3D" id="2.40.100.10">
    <property type="entry name" value="Cyclophilin-like"/>
    <property type="match status" value="1"/>
</dbReference>
<dbReference type="SMART" id="SM00796">
    <property type="entry name" value="AHS1"/>
    <property type="match status" value="1"/>
</dbReference>
<evidence type="ECO:0000256" key="2">
    <source>
        <dbReference type="ARBA" id="ARBA00022801"/>
    </source>
</evidence>
<reference evidence="5 6" key="1">
    <citation type="submission" date="2020-07" db="EMBL/GenBank/DDBJ databases">
        <title>Taxonomic revisions and descriptions of new bacterial species based on genomic comparisons in the high-G+C-content subgroup of the family Alcaligenaceae.</title>
        <authorList>
            <person name="Szabo A."/>
            <person name="Felfoldi T."/>
        </authorList>
    </citation>
    <scope>NUCLEOTIDE SEQUENCE [LARGE SCALE GENOMIC DNA]</scope>
    <source>
        <strain evidence="5 6">DSM 25264</strain>
    </source>
</reference>
<evidence type="ECO:0000259" key="4">
    <source>
        <dbReference type="SMART" id="SM00796"/>
    </source>
</evidence>
<keyword evidence="3" id="KW-0067">ATP-binding</keyword>
<dbReference type="EMBL" id="JACCEW010000003">
    <property type="protein sequence ID" value="NYT37592.1"/>
    <property type="molecule type" value="Genomic_DNA"/>
</dbReference>
<dbReference type="InterPro" id="IPR029000">
    <property type="entry name" value="Cyclophilin-like_dom_sf"/>
</dbReference>
<dbReference type="Proteomes" id="UP000580517">
    <property type="component" value="Unassembled WGS sequence"/>
</dbReference>
<dbReference type="NCBIfam" id="TIGR00370">
    <property type="entry name" value="5-oxoprolinase subunit PxpB"/>
    <property type="match status" value="1"/>
</dbReference>
<dbReference type="Pfam" id="PF02682">
    <property type="entry name" value="CT_C_D"/>
    <property type="match status" value="1"/>
</dbReference>
<proteinExistence type="predicted"/>
<keyword evidence="6" id="KW-1185">Reference proteome</keyword>
<gene>
    <name evidence="5" type="primary">pxpB</name>
    <name evidence="5" type="ORF">H0A68_11965</name>
</gene>
<evidence type="ECO:0000256" key="1">
    <source>
        <dbReference type="ARBA" id="ARBA00022741"/>
    </source>
</evidence>
<dbReference type="PANTHER" id="PTHR34698:SF2">
    <property type="entry name" value="5-OXOPROLINASE SUBUNIT B"/>
    <property type="match status" value="1"/>
</dbReference>
<organism evidence="5 6">
    <name type="scientific">Allopusillimonas soli</name>
    <dbReference type="NCBI Taxonomy" id="659016"/>
    <lineage>
        <taxon>Bacteria</taxon>
        <taxon>Pseudomonadati</taxon>
        <taxon>Pseudomonadota</taxon>
        <taxon>Betaproteobacteria</taxon>
        <taxon>Burkholderiales</taxon>
        <taxon>Alcaligenaceae</taxon>
        <taxon>Allopusillimonas</taxon>
    </lineage>
</organism>
<comment type="caution">
    <text evidence="5">The sequence shown here is derived from an EMBL/GenBank/DDBJ whole genome shotgun (WGS) entry which is preliminary data.</text>
</comment>
<dbReference type="Gene3D" id="3.30.1360.40">
    <property type="match status" value="1"/>
</dbReference>
<accession>A0A853FD74</accession>
<dbReference type="OrthoDB" id="9778567at2"/>
<keyword evidence="2 5" id="KW-0378">Hydrolase</keyword>
<dbReference type="SUPFAM" id="SSF160467">
    <property type="entry name" value="PH0987 N-terminal domain-like"/>
    <property type="match status" value="1"/>
</dbReference>
<evidence type="ECO:0000313" key="5">
    <source>
        <dbReference type="EMBL" id="NYT37592.1"/>
    </source>
</evidence>
<dbReference type="InterPro" id="IPR010016">
    <property type="entry name" value="PxpB"/>
</dbReference>
<dbReference type="AlphaFoldDB" id="A0A853FD74"/>
<dbReference type="GO" id="GO:0017168">
    <property type="term" value="F:5-oxoprolinase (ATP-hydrolyzing) activity"/>
    <property type="evidence" value="ECO:0007669"/>
    <property type="project" value="UniProtKB-EC"/>
</dbReference>
<dbReference type="InterPro" id="IPR003833">
    <property type="entry name" value="CT_C_D"/>
</dbReference>
<keyword evidence="1" id="KW-0547">Nucleotide-binding</keyword>
<evidence type="ECO:0000256" key="3">
    <source>
        <dbReference type="ARBA" id="ARBA00022840"/>
    </source>
</evidence>
<feature type="domain" description="Carboxyltransferase" evidence="4">
    <location>
        <begin position="11"/>
        <end position="224"/>
    </location>
</feature>
<name>A0A853FD74_9BURK</name>
<dbReference type="SUPFAM" id="SSF50891">
    <property type="entry name" value="Cyclophilin-like"/>
    <property type="match status" value="1"/>
</dbReference>
<dbReference type="RefSeq" id="WP_129969282.1">
    <property type="nucleotide sequence ID" value="NZ_JACCEW010000003.1"/>
</dbReference>
<sequence>MPGLHTDAATWSIIPHGDRCILAVFGQGIDVAVGRRCAMAAQALRRAAIAGVTDVVPAFNCVAVHFEPRPPQTQLSSMASHIDGVLREAAAQDGEHGTSGENARAAGRLVEIPVCYGGEHGPDLEYVASHCGLDAETVIRLHSEPAAYVFMLGFAPGAPYIGVHDARLAIGRRETPRTRLPAGSVAIANRQTMIYPNASPGGWHIIGATPSILFDPGREPATLLAPGDNVRFVPISAAQYASMAAGKAHDKGPAPRESS</sequence>
<dbReference type="GO" id="GO:0005524">
    <property type="term" value="F:ATP binding"/>
    <property type="evidence" value="ECO:0007669"/>
    <property type="project" value="UniProtKB-KW"/>
</dbReference>
<evidence type="ECO:0000313" key="6">
    <source>
        <dbReference type="Proteomes" id="UP000580517"/>
    </source>
</evidence>